<accession>A0A443IN31</accession>
<comment type="caution">
    <text evidence="2">The sequence shown here is derived from an EMBL/GenBank/DDBJ whole genome shotgun (WGS) entry which is preliminary data.</text>
</comment>
<evidence type="ECO:0000313" key="3">
    <source>
        <dbReference type="Proteomes" id="UP000273811"/>
    </source>
</evidence>
<organism evidence="2 3">
    <name type="scientific">Siminovitchia fortis</name>
    <dbReference type="NCBI Taxonomy" id="254758"/>
    <lineage>
        <taxon>Bacteria</taxon>
        <taxon>Bacillati</taxon>
        <taxon>Bacillota</taxon>
        <taxon>Bacilli</taxon>
        <taxon>Bacillales</taxon>
        <taxon>Bacillaceae</taxon>
        <taxon>Siminovitchia</taxon>
    </lineage>
</organism>
<dbReference type="RefSeq" id="WP_128205414.1">
    <property type="nucleotide sequence ID" value="NZ_QYTU02000034.1"/>
</dbReference>
<keyword evidence="3" id="KW-1185">Reference proteome</keyword>
<sequence>MSVEDCRVCAIEKIKRELKRAKSDQWTFDIDDIDLLVSTVEEQQKELSQLGEELGQWEGLELDFKEEIERLQKEIEWLKLQSLSVKEIARHSDRRHRGSYRQR</sequence>
<dbReference type="AlphaFoldDB" id="A0A443IN31"/>
<dbReference type="EMBL" id="QYTU02000034">
    <property type="protein sequence ID" value="RWR06736.1"/>
    <property type="molecule type" value="Genomic_DNA"/>
</dbReference>
<dbReference type="Proteomes" id="UP000273811">
    <property type="component" value="Unassembled WGS sequence"/>
</dbReference>
<name>A0A443IN31_9BACI</name>
<proteinExistence type="predicted"/>
<gene>
    <name evidence="2" type="ORF">D4N35_013810</name>
</gene>
<keyword evidence="1" id="KW-0175">Coiled coil</keyword>
<evidence type="ECO:0000256" key="1">
    <source>
        <dbReference type="SAM" id="Coils"/>
    </source>
</evidence>
<evidence type="ECO:0000313" key="2">
    <source>
        <dbReference type="EMBL" id="RWR06736.1"/>
    </source>
</evidence>
<feature type="coiled-coil region" evidence="1">
    <location>
        <begin position="33"/>
        <end position="81"/>
    </location>
</feature>
<protein>
    <submittedName>
        <fullName evidence="2">Uncharacterized protein</fullName>
    </submittedName>
</protein>
<dbReference type="OrthoDB" id="10006800at2"/>
<reference evidence="2" key="1">
    <citation type="submission" date="2018-12" db="EMBL/GenBank/DDBJ databases">
        <authorList>
            <person name="Sun L."/>
            <person name="Chen Z."/>
        </authorList>
    </citation>
    <scope>NUCLEOTIDE SEQUENCE [LARGE SCALE GENOMIC DNA]</scope>
    <source>
        <strain evidence="2">DSM 16012</strain>
    </source>
</reference>